<keyword evidence="3" id="KW-0378">Hydrolase</keyword>
<keyword evidence="2 5" id="KW-0645">Protease</keyword>
<evidence type="ECO:0000313" key="5">
    <source>
        <dbReference type="EMBL" id="ACT58943.1"/>
    </source>
</evidence>
<dbReference type="Pfam" id="PF04586">
    <property type="entry name" value="Peptidase_S78"/>
    <property type="match status" value="1"/>
</dbReference>
<evidence type="ECO:0000313" key="6">
    <source>
        <dbReference type="Proteomes" id="UP000002745"/>
    </source>
</evidence>
<accession>C6XIB7</accession>
<dbReference type="GO" id="GO:0006508">
    <property type="term" value="P:proteolysis"/>
    <property type="evidence" value="ECO:0007669"/>
    <property type="project" value="UniProtKB-KW"/>
</dbReference>
<dbReference type="NCBIfam" id="TIGR01543">
    <property type="entry name" value="proheadase_HK97"/>
    <property type="match status" value="1"/>
</dbReference>
<evidence type="ECO:0000256" key="3">
    <source>
        <dbReference type="ARBA" id="ARBA00022801"/>
    </source>
</evidence>
<reference evidence="6" key="1">
    <citation type="journal article" date="2011" name="J. Bacteriol.">
        <title>Genome sequences of eight morphologically diverse alphaproteobacteria.</title>
        <authorList>
            <consortium name="US DOE Joint Genome Institute"/>
            <person name="Brown P.J."/>
            <person name="Kysela D.T."/>
            <person name="Buechlein A."/>
            <person name="Hemmerich C."/>
            <person name="Brun Y.V."/>
        </authorList>
    </citation>
    <scope>NUCLEOTIDE SEQUENCE [LARGE SCALE GENOMIC DNA]</scope>
    <source>
        <strain evidence="6">ATCC 49814 / DSM 5838 / IFAM 1418</strain>
    </source>
</reference>
<dbReference type="EMBL" id="CP001678">
    <property type="protein sequence ID" value="ACT58943.1"/>
    <property type="molecule type" value="Genomic_DNA"/>
</dbReference>
<keyword evidence="1" id="KW-1188">Viral release from host cell</keyword>
<dbReference type="RefSeq" id="WP_015827093.1">
    <property type="nucleotide sequence ID" value="NC_012982.1"/>
</dbReference>
<dbReference type="InterPro" id="IPR054613">
    <property type="entry name" value="Peptidase_S78_dom"/>
</dbReference>
<evidence type="ECO:0000256" key="1">
    <source>
        <dbReference type="ARBA" id="ARBA00022612"/>
    </source>
</evidence>
<dbReference type="HOGENOM" id="CLU_073043_2_0_5"/>
<dbReference type="eggNOG" id="COG3740">
    <property type="taxonomic scope" value="Bacteria"/>
</dbReference>
<dbReference type="AlphaFoldDB" id="C6XIB7"/>
<dbReference type="OrthoDB" id="9804926at2"/>
<sequence>MNEEILIEGYASIFGEPDLAGDIVRAGAFARSLSGLKTNIPMLLQHKGGKIAGRWIRAREDGKGLFMRGLIDPSLPAGKMALKLMGNKLLDGLSIGFIAGDWKPNVGVGRCLNKVDLREVSLVTTPMAPKARFGVVGKSVSIAA</sequence>
<proteinExistence type="predicted"/>
<dbReference type="InterPro" id="IPR006433">
    <property type="entry name" value="Prohead_protease"/>
</dbReference>
<gene>
    <name evidence="5" type="ordered locus">Hbal_1251</name>
</gene>
<evidence type="ECO:0000256" key="2">
    <source>
        <dbReference type="ARBA" id="ARBA00022670"/>
    </source>
</evidence>
<dbReference type="SUPFAM" id="SSF50789">
    <property type="entry name" value="Herpes virus serine proteinase, assemblin"/>
    <property type="match status" value="1"/>
</dbReference>
<dbReference type="Proteomes" id="UP000002745">
    <property type="component" value="Chromosome"/>
</dbReference>
<dbReference type="MEROPS" id="S78.001"/>
<feature type="domain" description="Prohead serine protease" evidence="4">
    <location>
        <begin position="3"/>
        <end position="138"/>
    </location>
</feature>
<dbReference type="GO" id="GO:0008233">
    <property type="term" value="F:peptidase activity"/>
    <property type="evidence" value="ECO:0007669"/>
    <property type="project" value="UniProtKB-KW"/>
</dbReference>
<dbReference type="KEGG" id="hba:Hbal_1251"/>
<keyword evidence="6" id="KW-1185">Reference proteome</keyword>
<organism evidence="5 6">
    <name type="scientific">Hirschia baltica (strain ATCC 49814 / DSM 5838 / IFAM 1418)</name>
    <dbReference type="NCBI Taxonomy" id="582402"/>
    <lineage>
        <taxon>Bacteria</taxon>
        <taxon>Pseudomonadati</taxon>
        <taxon>Pseudomonadota</taxon>
        <taxon>Alphaproteobacteria</taxon>
        <taxon>Hyphomonadales</taxon>
        <taxon>Hyphomonadaceae</taxon>
        <taxon>Hirschia</taxon>
    </lineage>
</organism>
<protein>
    <submittedName>
        <fullName evidence="5">Phage prohead protease, HK97 family</fullName>
    </submittedName>
</protein>
<name>C6XIB7_HIRBI</name>
<dbReference type="STRING" id="582402.Hbal_1251"/>
<evidence type="ECO:0000259" key="4">
    <source>
        <dbReference type="Pfam" id="PF04586"/>
    </source>
</evidence>